<dbReference type="InterPro" id="IPR007474">
    <property type="entry name" value="ApaG_domain"/>
</dbReference>
<dbReference type="OrthoDB" id="9795226at2"/>
<dbReference type="Pfam" id="PF04379">
    <property type="entry name" value="DUF525"/>
    <property type="match status" value="1"/>
</dbReference>
<feature type="domain" description="ApaG" evidence="3">
    <location>
        <begin position="2"/>
        <end position="126"/>
    </location>
</feature>
<evidence type="ECO:0000256" key="2">
    <source>
        <dbReference type="HAMAP-Rule" id="MF_00791"/>
    </source>
</evidence>
<reference evidence="5" key="1">
    <citation type="submission" date="2018-06" db="EMBL/GenBank/DDBJ databases">
        <authorList>
            <person name="Cea G.-C."/>
            <person name="William W."/>
        </authorList>
    </citation>
    <scope>NUCLEOTIDE SEQUENCE [LARGE SCALE GENOMIC DNA]</scope>
    <source>
        <strain evidence="5">DB21MT-2</strain>
    </source>
</reference>
<dbReference type="PANTHER" id="PTHR14289">
    <property type="entry name" value="F-BOX ONLY PROTEIN 3"/>
    <property type="match status" value="1"/>
</dbReference>
<proteinExistence type="inferred from homology"/>
<dbReference type="SUPFAM" id="SSF110069">
    <property type="entry name" value="ApaG-like"/>
    <property type="match status" value="1"/>
</dbReference>
<dbReference type="HAMAP" id="MF_00791">
    <property type="entry name" value="ApaG"/>
    <property type="match status" value="1"/>
</dbReference>
<gene>
    <name evidence="2 4" type="primary">apaG</name>
    <name evidence="4" type="ORF">SHEWBE_4219</name>
</gene>
<evidence type="ECO:0000256" key="1">
    <source>
        <dbReference type="ARBA" id="ARBA00017693"/>
    </source>
</evidence>
<dbReference type="RefSeq" id="WP_112353807.1">
    <property type="nucleotide sequence ID" value="NZ_LS483452.1"/>
</dbReference>
<dbReference type="InterPro" id="IPR023065">
    <property type="entry name" value="Uncharacterised_ApaG"/>
</dbReference>
<dbReference type="PANTHER" id="PTHR14289:SF16">
    <property type="entry name" value="POLYMERASE DELTA-INTERACTING PROTEIN 2"/>
    <property type="match status" value="1"/>
</dbReference>
<evidence type="ECO:0000313" key="5">
    <source>
        <dbReference type="Proteomes" id="UP000250123"/>
    </source>
</evidence>
<dbReference type="Gene3D" id="2.60.40.1470">
    <property type="entry name" value="ApaG domain"/>
    <property type="match status" value="1"/>
</dbReference>
<dbReference type="EMBL" id="LS483452">
    <property type="protein sequence ID" value="SQH78179.1"/>
    <property type="molecule type" value="Genomic_DNA"/>
</dbReference>
<name>A0A330M625_9GAMM</name>
<sequence length="126" mass="14043">MSKLGSTIKVEVTTEYIEEQSSPKEERYLFRYTITIINLGQTAVTLESRHWHITDANDHKSEVQGAGVVGETPRIEPDTAYQYTSGTVLATPLGVMQGTYTMVTDEGEQFQATIHPFRLSVPGLLH</sequence>
<accession>A0A330M625</accession>
<dbReference type="InterPro" id="IPR036767">
    <property type="entry name" value="ApaG_sf"/>
</dbReference>
<organism evidence="4 5">
    <name type="scientific">Shewanella benthica</name>
    <dbReference type="NCBI Taxonomy" id="43661"/>
    <lineage>
        <taxon>Bacteria</taxon>
        <taxon>Pseudomonadati</taxon>
        <taxon>Pseudomonadota</taxon>
        <taxon>Gammaproteobacteria</taxon>
        <taxon>Alteromonadales</taxon>
        <taxon>Shewanellaceae</taxon>
        <taxon>Shewanella</taxon>
    </lineage>
</organism>
<evidence type="ECO:0000259" key="3">
    <source>
        <dbReference type="PROSITE" id="PS51087"/>
    </source>
</evidence>
<dbReference type="Proteomes" id="UP000250123">
    <property type="component" value="Chromosome SHEWBE"/>
</dbReference>
<evidence type="ECO:0000313" key="4">
    <source>
        <dbReference type="EMBL" id="SQH78179.1"/>
    </source>
</evidence>
<dbReference type="AlphaFoldDB" id="A0A330M625"/>
<dbReference type="NCBIfam" id="NF003967">
    <property type="entry name" value="PRK05461.1"/>
    <property type="match status" value="1"/>
</dbReference>
<dbReference type="PROSITE" id="PS51087">
    <property type="entry name" value="APAG"/>
    <property type="match status" value="1"/>
</dbReference>
<dbReference type="GO" id="GO:0070987">
    <property type="term" value="P:error-free translesion synthesis"/>
    <property type="evidence" value="ECO:0007669"/>
    <property type="project" value="TreeGrafter"/>
</dbReference>
<protein>
    <recommendedName>
        <fullName evidence="1 2">Protein ApaG</fullName>
    </recommendedName>
</protein>
<dbReference type="KEGG" id="sbk:SHEWBE_4219"/>